<gene>
    <name evidence="2" type="ORF">NTEN_LOCUS10497</name>
</gene>
<evidence type="ECO:0000313" key="2">
    <source>
        <dbReference type="EMBL" id="CAB0005020.1"/>
    </source>
</evidence>
<evidence type="ECO:0000256" key="1">
    <source>
        <dbReference type="SAM" id="MobiDB-lite"/>
    </source>
</evidence>
<evidence type="ECO:0000313" key="3">
    <source>
        <dbReference type="Proteomes" id="UP000479000"/>
    </source>
</evidence>
<reference evidence="2 3" key="1">
    <citation type="submission" date="2020-02" db="EMBL/GenBank/DDBJ databases">
        <authorList>
            <person name="Ferguson B K."/>
        </authorList>
    </citation>
    <scope>NUCLEOTIDE SEQUENCE [LARGE SCALE GENOMIC DNA]</scope>
</reference>
<keyword evidence="3" id="KW-1185">Reference proteome</keyword>
<feature type="compositionally biased region" description="Basic and acidic residues" evidence="1">
    <location>
        <begin position="14"/>
        <end position="23"/>
    </location>
</feature>
<dbReference type="EMBL" id="CADCXU010015769">
    <property type="protein sequence ID" value="CAB0005020.1"/>
    <property type="molecule type" value="Genomic_DNA"/>
</dbReference>
<dbReference type="AlphaFoldDB" id="A0A6H5GPK9"/>
<organism evidence="2 3">
    <name type="scientific">Nesidiocoris tenuis</name>
    <dbReference type="NCBI Taxonomy" id="355587"/>
    <lineage>
        <taxon>Eukaryota</taxon>
        <taxon>Metazoa</taxon>
        <taxon>Ecdysozoa</taxon>
        <taxon>Arthropoda</taxon>
        <taxon>Hexapoda</taxon>
        <taxon>Insecta</taxon>
        <taxon>Pterygota</taxon>
        <taxon>Neoptera</taxon>
        <taxon>Paraneoptera</taxon>
        <taxon>Hemiptera</taxon>
        <taxon>Heteroptera</taxon>
        <taxon>Panheteroptera</taxon>
        <taxon>Cimicomorpha</taxon>
        <taxon>Miridae</taxon>
        <taxon>Dicyphina</taxon>
        <taxon>Nesidiocoris</taxon>
    </lineage>
</organism>
<proteinExistence type="predicted"/>
<dbReference type="Proteomes" id="UP000479000">
    <property type="component" value="Unassembled WGS sequence"/>
</dbReference>
<feature type="region of interest" description="Disordered" evidence="1">
    <location>
        <begin position="1"/>
        <end position="51"/>
    </location>
</feature>
<protein>
    <submittedName>
        <fullName evidence="2">Uncharacterized protein</fullName>
    </submittedName>
</protein>
<sequence>MKLPSARHGWRTRPGLDAEERPRPSCRPPVKVPSPGITSPARAQCTGGHPSPDIISGGTFEILTSPRTYHLSPHSTRMGIVGTET</sequence>
<accession>A0A6H5GPK9</accession>
<name>A0A6H5GPK9_9HEMI</name>